<keyword evidence="4" id="KW-1185">Reference proteome</keyword>
<dbReference type="InterPro" id="IPR002347">
    <property type="entry name" value="SDR_fam"/>
</dbReference>
<proteinExistence type="inferred from homology"/>
<dbReference type="CDD" id="cd05233">
    <property type="entry name" value="SDR_c"/>
    <property type="match status" value="1"/>
</dbReference>
<dbReference type="PRINTS" id="PR00081">
    <property type="entry name" value="GDHRDH"/>
</dbReference>
<dbReference type="InterPro" id="IPR036291">
    <property type="entry name" value="NAD(P)-bd_dom_sf"/>
</dbReference>
<gene>
    <name evidence="3" type="ORF">Q5H94_07330</name>
</gene>
<accession>A0ABT8ZY56</accession>
<dbReference type="PANTHER" id="PTHR24321">
    <property type="entry name" value="DEHYDROGENASES, SHORT CHAIN"/>
    <property type="match status" value="1"/>
</dbReference>
<name>A0ABT8ZY56_9SPHN</name>
<dbReference type="Gene3D" id="3.40.50.720">
    <property type="entry name" value="NAD(P)-binding Rossmann-like Domain"/>
    <property type="match status" value="1"/>
</dbReference>
<dbReference type="RefSeq" id="WP_304560600.1">
    <property type="nucleotide sequence ID" value="NZ_JAUQSZ010000004.1"/>
</dbReference>
<comment type="caution">
    <text evidence="3">The sequence shown here is derived from an EMBL/GenBank/DDBJ whole genome shotgun (WGS) entry which is preliminary data.</text>
</comment>
<evidence type="ECO:0000313" key="4">
    <source>
        <dbReference type="Proteomes" id="UP001176468"/>
    </source>
</evidence>
<dbReference type="SUPFAM" id="SSF51735">
    <property type="entry name" value="NAD(P)-binding Rossmann-fold domains"/>
    <property type="match status" value="1"/>
</dbReference>
<evidence type="ECO:0000313" key="3">
    <source>
        <dbReference type="EMBL" id="MDO7842132.1"/>
    </source>
</evidence>
<evidence type="ECO:0000256" key="2">
    <source>
        <dbReference type="ARBA" id="ARBA00023002"/>
    </source>
</evidence>
<dbReference type="PANTHER" id="PTHR24321:SF8">
    <property type="entry name" value="ESTRADIOL 17-BETA-DEHYDROGENASE 8-RELATED"/>
    <property type="match status" value="1"/>
</dbReference>
<keyword evidence="2" id="KW-0560">Oxidoreductase</keyword>
<organism evidence="3 4">
    <name type="scientific">Sphingomonas immobilis</name>
    <dbReference type="NCBI Taxonomy" id="3063997"/>
    <lineage>
        <taxon>Bacteria</taxon>
        <taxon>Pseudomonadati</taxon>
        <taxon>Pseudomonadota</taxon>
        <taxon>Alphaproteobacteria</taxon>
        <taxon>Sphingomonadales</taxon>
        <taxon>Sphingomonadaceae</taxon>
        <taxon>Sphingomonas</taxon>
    </lineage>
</organism>
<dbReference type="Pfam" id="PF13561">
    <property type="entry name" value="adh_short_C2"/>
    <property type="match status" value="1"/>
</dbReference>
<dbReference type="Proteomes" id="UP001176468">
    <property type="component" value="Unassembled WGS sequence"/>
</dbReference>
<protein>
    <submittedName>
        <fullName evidence="3">SDR family oxidoreductase</fullName>
    </submittedName>
</protein>
<sequence length="241" mass="24401">MTADRPVALVVGGRGGIGRHIVSALRDQGAHVVVAGRSAQTVPGDYRQLDIGDHAAVAALAAELAAMHGAIDWVVDASNGAVPGLSGRFAQTDPAMFGAFLHARLATLYTLCHAVLPHLSRQRGAIVAMAADSGKVAAPNQTMVGSAAAAIMMFVRTLALEVAREGIRVNCVATSYVTGTPVFEAARAGPLAGRVATAEARAGLGLPDAAEIGRVAAWLCSDAARHLTGQVISVNGGVSAA</sequence>
<dbReference type="EMBL" id="JAUQSZ010000004">
    <property type="protein sequence ID" value="MDO7842132.1"/>
    <property type="molecule type" value="Genomic_DNA"/>
</dbReference>
<evidence type="ECO:0000256" key="1">
    <source>
        <dbReference type="ARBA" id="ARBA00006484"/>
    </source>
</evidence>
<comment type="similarity">
    <text evidence="1">Belongs to the short-chain dehydrogenases/reductases (SDR) family.</text>
</comment>
<reference evidence="3" key="1">
    <citation type="submission" date="2023-07" db="EMBL/GenBank/DDBJ databases">
        <authorList>
            <person name="Kim M.K."/>
        </authorList>
    </citation>
    <scope>NUCLEOTIDE SEQUENCE</scope>
    <source>
        <strain evidence="3">CA1-15</strain>
    </source>
</reference>